<accession>A0A5B2TWQ4</accession>
<dbReference type="Proteomes" id="UP000323188">
    <property type="component" value="Unassembled WGS sequence"/>
</dbReference>
<dbReference type="PANTHER" id="PTHR12110">
    <property type="entry name" value="HYDROXYPYRUVATE ISOMERASE"/>
    <property type="match status" value="1"/>
</dbReference>
<dbReference type="Gene3D" id="3.20.20.150">
    <property type="entry name" value="Divalent-metal-dependent TIM barrel enzymes"/>
    <property type="match status" value="1"/>
</dbReference>
<reference evidence="2 3" key="1">
    <citation type="submission" date="2019-09" db="EMBL/GenBank/DDBJ databases">
        <authorList>
            <person name="Khan S.A."/>
            <person name="Jeon C.O."/>
            <person name="Chun B.H."/>
            <person name="Jeong S.E."/>
        </authorList>
    </citation>
    <scope>NUCLEOTIDE SEQUENCE [LARGE SCALE GENOMIC DNA]</scope>
    <source>
        <strain evidence="2 3">KCTC 42508</strain>
    </source>
</reference>
<sequence>MELAIHNWMRAESLEHTLGRIAKLGYTRLEIQGTPENYDAKKIKPVMDDHGIQCWGSVTLMLEERNLLAKDPAQRKMSVQYVKDVAKMVYDLGGSVISLVPATVGKIIPDATPEQEWEWAVKGVKEIYAYTEDLGLKIGIEPINRFETYFINRGGQALALAEAVGPNCGVCLDTFHMNIEEVDMFETMKKVGDRLVNFHVADNNRMAPGMGHLDWARIIRTLNEINYDQVLSVEFCAPLDRTPANPFPNSIDTDPEGLTAEQKKFLEDHGSSAVTDEFYTMLTKKSMETLTKLINK</sequence>
<dbReference type="InterPro" id="IPR050312">
    <property type="entry name" value="IolE/XylAMocC-like"/>
</dbReference>
<evidence type="ECO:0000313" key="3">
    <source>
        <dbReference type="Proteomes" id="UP000323188"/>
    </source>
</evidence>
<dbReference type="GO" id="GO:0016853">
    <property type="term" value="F:isomerase activity"/>
    <property type="evidence" value="ECO:0007669"/>
    <property type="project" value="UniProtKB-KW"/>
</dbReference>
<dbReference type="PANTHER" id="PTHR12110:SF21">
    <property type="entry name" value="XYLOSE ISOMERASE-LIKE TIM BARREL DOMAIN-CONTAINING PROTEIN"/>
    <property type="match status" value="1"/>
</dbReference>
<proteinExistence type="predicted"/>
<keyword evidence="2" id="KW-0413">Isomerase</keyword>
<organism evidence="2 3">
    <name type="scientific">Maribacter flavus</name>
    <dbReference type="NCBI Taxonomy" id="1658664"/>
    <lineage>
        <taxon>Bacteria</taxon>
        <taxon>Pseudomonadati</taxon>
        <taxon>Bacteroidota</taxon>
        <taxon>Flavobacteriia</taxon>
        <taxon>Flavobacteriales</taxon>
        <taxon>Flavobacteriaceae</taxon>
        <taxon>Maribacter</taxon>
    </lineage>
</organism>
<dbReference type="InterPro" id="IPR036237">
    <property type="entry name" value="Xyl_isomerase-like_sf"/>
</dbReference>
<dbReference type="Pfam" id="PF01261">
    <property type="entry name" value="AP_endonuc_2"/>
    <property type="match status" value="1"/>
</dbReference>
<evidence type="ECO:0000313" key="2">
    <source>
        <dbReference type="EMBL" id="KAA2218946.1"/>
    </source>
</evidence>
<comment type="caution">
    <text evidence="2">The sequence shown here is derived from an EMBL/GenBank/DDBJ whole genome shotgun (WGS) entry which is preliminary data.</text>
</comment>
<dbReference type="AlphaFoldDB" id="A0A5B2TWQ4"/>
<protein>
    <submittedName>
        <fullName evidence="2">Sugar phosphate isomerase/epimerase</fullName>
    </submittedName>
</protein>
<feature type="domain" description="Xylose isomerase-like TIM barrel" evidence="1">
    <location>
        <begin position="20"/>
        <end position="262"/>
    </location>
</feature>
<dbReference type="InterPro" id="IPR013022">
    <property type="entry name" value="Xyl_isomerase-like_TIM-brl"/>
</dbReference>
<dbReference type="EMBL" id="VUOE01000001">
    <property type="protein sequence ID" value="KAA2218946.1"/>
    <property type="molecule type" value="Genomic_DNA"/>
</dbReference>
<evidence type="ECO:0000259" key="1">
    <source>
        <dbReference type="Pfam" id="PF01261"/>
    </source>
</evidence>
<gene>
    <name evidence="2" type="ORF">F0361_04835</name>
</gene>
<dbReference type="RefSeq" id="WP_154917452.1">
    <property type="nucleotide sequence ID" value="NZ_VUOE01000001.1"/>
</dbReference>
<dbReference type="SUPFAM" id="SSF51658">
    <property type="entry name" value="Xylose isomerase-like"/>
    <property type="match status" value="1"/>
</dbReference>
<name>A0A5B2TWQ4_9FLAO</name>